<organism evidence="4 5">
    <name type="scientific">Actinomyces respiraculi</name>
    <dbReference type="NCBI Taxonomy" id="2744574"/>
    <lineage>
        <taxon>Bacteria</taxon>
        <taxon>Bacillati</taxon>
        <taxon>Actinomycetota</taxon>
        <taxon>Actinomycetes</taxon>
        <taxon>Actinomycetales</taxon>
        <taxon>Actinomycetaceae</taxon>
        <taxon>Actinomyces</taxon>
    </lineage>
</organism>
<dbReference type="SUPFAM" id="SSF53448">
    <property type="entry name" value="Nucleotide-diphospho-sugar transferases"/>
    <property type="match status" value="1"/>
</dbReference>
<dbReference type="AlphaFoldDB" id="A0A7T0PXP9"/>
<evidence type="ECO:0000259" key="3">
    <source>
        <dbReference type="Pfam" id="PF00535"/>
    </source>
</evidence>
<reference evidence="4 5" key="1">
    <citation type="submission" date="2020-11" db="EMBL/GenBank/DDBJ databases">
        <title>Actinomyces sp. ZJ750.</title>
        <authorList>
            <person name="Zhou J."/>
        </authorList>
    </citation>
    <scope>NUCLEOTIDE SEQUENCE [LARGE SCALE GENOMIC DNA]</scope>
    <source>
        <strain evidence="4 5">ZJ750</strain>
    </source>
</reference>
<dbReference type="Gene3D" id="3.90.550.10">
    <property type="entry name" value="Spore Coat Polysaccharide Biosynthesis Protein SpsA, Chain A"/>
    <property type="match status" value="1"/>
</dbReference>
<evidence type="ECO:0000313" key="5">
    <source>
        <dbReference type="Proteomes" id="UP000594637"/>
    </source>
</evidence>
<keyword evidence="5" id="KW-1185">Reference proteome</keyword>
<evidence type="ECO:0000256" key="1">
    <source>
        <dbReference type="ARBA" id="ARBA00022676"/>
    </source>
</evidence>
<evidence type="ECO:0000256" key="2">
    <source>
        <dbReference type="ARBA" id="ARBA00022679"/>
    </source>
</evidence>
<sequence length="396" mass="43806">MRVLKRWGRTEPRVSLVCAVYGVERYLPRFFASLDAQDLPHERLQVVLVLDGACDNSPAICREWAKQTDIAVQVVEVGNGGQGRARNIGIREARGEWIGFPDPDDVLEPGFLKALLGSRTRGAGMLIGRTIIQQDGRDKPHPLDFRFEHGVLEVDVKRQPVAVQLSVHECLVWADLARRCAFPEDRGAPTFEDACFVGQVRRLNSRAVLVPQAVYHYEKRSTGDSAVQSAWAKPGRYLEQMTTRYLPYLEAAGGAEWAQQAVLYDLGWYFMNVDKGAMPTEPEGIGAEHVRLMRGLVAQLDPRLVVTCPWGHLSASARARILLMQGWEEVAVVKDGKVVELYTAAAPAEATSTTPANYGTQSVGFVTVGADAEETYSGGHVPRVPVWPRRPRLVVP</sequence>
<dbReference type="EMBL" id="CP063989">
    <property type="protein sequence ID" value="QPL06065.1"/>
    <property type="molecule type" value="Genomic_DNA"/>
</dbReference>
<gene>
    <name evidence="4" type="ORF">ID810_03765</name>
</gene>
<dbReference type="RefSeq" id="WP_166855696.1">
    <property type="nucleotide sequence ID" value="NZ_CP063989.1"/>
</dbReference>
<proteinExistence type="predicted"/>
<dbReference type="KEGG" id="arep:ID810_03765"/>
<name>A0A7T0PXP9_9ACTO</name>
<evidence type="ECO:0000313" key="4">
    <source>
        <dbReference type="EMBL" id="QPL06065.1"/>
    </source>
</evidence>
<dbReference type="Pfam" id="PF00535">
    <property type="entry name" value="Glycos_transf_2"/>
    <property type="match status" value="1"/>
</dbReference>
<dbReference type="PANTHER" id="PTHR22916">
    <property type="entry name" value="GLYCOSYLTRANSFERASE"/>
    <property type="match status" value="1"/>
</dbReference>
<dbReference type="PANTHER" id="PTHR22916:SF51">
    <property type="entry name" value="GLYCOSYLTRANSFERASE EPSH-RELATED"/>
    <property type="match status" value="1"/>
</dbReference>
<dbReference type="InterPro" id="IPR001173">
    <property type="entry name" value="Glyco_trans_2-like"/>
</dbReference>
<feature type="domain" description="Glycosyltransferase 2-like" evidence="3">
    <location>
        <begin position="15"/>
        <end position="144"/>
    </location>
</feature>
<accession>A0A7T0PXP9</accession>
<dbReference type="CDD" id="cd00761">
    <property type="entry name" value="Glyco_tranf_GTA_type"/>
    <property type="match status" value="1"/>
</dbReference>
<dbReference type="Proteomes" id="UP000594637">
    <property type="component" value="Chromosome"/>
</dbReference>
<protein>
    <submittedName>
        <fullName evidence="4">Glycosyltransferase</fullName>
    </submittedName>
</protein>
<keyword evidence="2 4" id="KW-0808">Transferase</keyword>
<dbReference type="InterPro" id="IPR029044">
    <property type="entry name" value="Nucleotide-diphossugar_trans"/>
</dbReference>
<keyword evidence="1" id="KW-0328">Glycosyltransferase</keyword>
<dbReference type="GO" id="GO:0016757">
    <property type="term" value="F:glycosyltransferase activity"/>
    <property type="evidence" value="ECO:0007669"/>
    <property type="project" value="UniProtKB-KW"/>
</dbReference>